<comment type="caution">
    <text evidence="2">The sequence shown here is derived from an EMBL/GenBank/DDBJ whole genome shotgun (WGS) entry which is preliminary data.</text>
</comment>
<accession>A0A841LAL7</accession>
<evidence type="ECO:0000313" key="3">
    <source>
        <dbReference type="Proteomes" id="UP000538147"/>
    </source>
</evidence>
<keyword evidence="3" id="KW-1185">Reference proteome</keyword>
<dbReference type="RefSeq" id="WP_184199577.1">
    <property type="nucleotide sequence ID" value="NZ_BMOX01000088.1"/>
</dbReference>
<dbReference type="EMBL" id="JACIIV010000014">
    <property type="protein sequence ID" value="MBB6228013.1"/>
    <property type="molecule type" value="Genomic_DNA"/>
</dbReference>
<sequence length="113" mass="12086">MTSDPARLDALYREAVMLADSARGWFDGPGKPWAAAQPVAARARIATESLAITARLMRVIAWALHPGHASDTAPLLRDTTEPPFPPDHPLAGTPGELIAQASRRLDIALKDLA</sequence>
<dbReference type="AlphaFoldDB" id="A0A841LAL7"/>
<proteinExistence type="predicted"/>
<dbReference type="InterPro" id="IPR010848">
    <property type="entry name" value="DUF1465"/>
</dbReference>
<dbReference type="Pfam" id="PF07323">
    <property type="entry name" value="DUF1465"/>
    <property type="match status" value="1"/>
</dbReference>
<evidence type="ECO:0000313" key="2">
    <source>
        <dbReference type="EMBL" id="MBB6228013.1"/>
    </source>
</evidence>
<feature type="region of interest" description="Disordered" evidence="1">
    <location>
        <begin position="71"/>
        <end position="94"/>
    </location>
</feature>
<dbReference type="InterPro" id="IPR038301">
    <property type="entry name" value="AraC-like_sf"/>
</dbReference>
<protein>
    <submittedName>
        <fullName evidence="2">Regulator of CtrA degradation</fullName>
    </submittedName>
</protein>
<organism evidence="2 3">
    <name type="scientific">Polymorphobacter multimanifer</name>
    <dbReference type="NCBI Taxonomy" id="1070431"/>
    <lineage>
        <taxon>Bacteria</taxon>
        <taxon>Pseudomonadati</taxon>
        <taxon>Pseudomonadota</taxon>
        <taxon>Alphaproteobacteria</taxon>
        <taxon>Sphingomonadales</taxon>
        <taxon>Sphingosinicellaceae</taxon>
        <taxon>Polymorphobacter</taxon>
    </lineage>
</organism>
<evidence type="ECO:0000256" key="1">
    <source>
        <dbReference type="SAM" id="MobiDB-lite"/>
    </source>
</evidence>
<name>A0A841LAL7_9SPHN</name>
<dbReference type="Proteomes" id="UP000538147">
    <property type="component" value="Unassembled WGS sequence"/>
</dbReference>
<gene>
    <name evidence="2" type="ORF">FHS79_002195</name>
</gene>
<reference evidence="2 3" key="1">
    <citation type="submission" date="2020-08" db="EMBL/GenBank/DDBJ databases">
        <title>Genomic Encyclopedia of Type Strains, Phase IV (KMG-IV): sequencing the most valuable type-strain genomes for metagenomic binning, comparative biology and taxonomic classification.</title>
        <authorList>
            <person name="Goeker M."/>
        </authorList>
    </citation>
    <scope>NUCLEOTIDE SEQUENCE [LARGE SCALE GENOMIC DNA]</scope>
    <source>
        <strain evidence="2 3">DSM 102189</strain>
    </source>
</reference>
<dbReference type="Gene3D" id="1.10.8.930">
    <property type="entry name" value="Protein of unknown function DUF1465"/>
    <property type="match status" value="1"/>
</dbReference>